<dbReference type="HAMAP" id="MF_01405">
    <property type="entry name" value="Non_canon_purine_NTPase"/>
    <property type="match status" value="1"/>
</dbReference>
<dbReference type="EC" id="3.6.1.66" evidence="7"/>
<dbReference type="GO" id="GO:0009146">
    <property type="term" value="P:purine nucleoside triphosphate catabolic process"/>
    <property type="evidence" value="ECO:0007669"/>
    <property type="project" value="UniProtKB-UniRule"/>
</dbReference>
<feature type="binding site" evidence="7">
    <location>
        <begin position="169"/>
        <end position="170"/>
    </location>
    <ligand>
        <name>substrate</name>
    </ligand>
</feature>
<dbReference type="GO" id="GO:0000166">
    <property type="term" value="F:nucleotide binding"/>
    <property type="evidence" value="ECO:0007669"/>
    <property type="project" value="UniProtKB-KW"/>
</dbReference>
<evidence type="ECO:0000313" key="9">
    <source>
        <dbReference type="Proteomes" id="UP000254134"/>
    </source>
</evidence>
<keyword evidence="2 7" id="KW-0479">Metal-binding</keyword>
<comment type="caution">
    <text evidence="7">Lacks conserved residue(s) required for the propagation of feature annotation.</text>
</comment>
<keyword evidence="6 7" id="KW-0546">Nucleotide metabolism</keyword>
<protein>
    <recommendedName>
        <fullName evidence="7">dITP/XTP pyrophosphatase</fullName>
        <ecNumber evidence="7">3.6.1.66</ecNumber>
    </recommendedName>
    <alternativeName>
        <fullName evidence="7">Non-canonical purine NTP pyrophosphatase</fullName>
    </alternativeName>
    <alternativeName>
        <fullName evidence="7">Non-standard purine NTP pyrophosphatase</fullName>
    </alternativeName>
    <alternativeName>
        <fullName evidence="7">Nucleoside-triphosphate diphosphatase</fullName>
    </alternativeName>
    <alternativeName>
        <fullName evidence="7">Nucleoside-triphosphate pyrophosphatase</fullName>
        <shortName evidence="7">NTPase</shortName>
    </alternativeName>
</protein>
<feature type="active site" description="Proton acceptor" evidence="7">
    <location>
        <position position="66"/>
    </location>
</feature>
<dbReference type="PANTHER" id="PTHR11067">
    <property type="entry name" value="INOSINE TRIPHOSPHATE PYROPHOSPHATASE/HAM1 PROTEIN"/>
    <property type="match status" value="1"/>
</dbReference>
<dbReference type="SUPFAM" id="SSF52972">
    <property type="entry name" value="ITPase-like"/>
    <property type="match status" value="1"/>
</dbReference>
<keyword evidence="3 7" id="KW-0547">Nucleotide-binding</keyword>
<dbReference type="InterPro" id="IPR029001">
    <property type="entry name" value="ITPase-like_fam"/>
</dbReference>
<dbReference type="AlphaFoldDB" id="A0A7M2Z1T6"/>
<dbReference type="InterPro" id="IPR020922">
    <property type="entry name" value="dITP/XTP_pyrophosphatase"/>
</dbReference>
<reference evidence="9" key="2">
    <citation type="journal article" date="2019" name="MicrobiologyOpen">
        <title>High-quality draft genome sequence of Gaiella occulta isolated from a 150 meter deep mineral water borehole and comparison with the genome sequences of other deep-branching lineages of the phylum Actinobacteria.</title>
        <authorList>
            <person name="Severino R."/>
            <person name="Froufe H.J.C."/>
            <person name="Barroso C."/>
            <person name="Albuquerque L."/>
            <person name="Lobo-da-Cunha A."/>
            <person name="da Costa M.S."/>
            <person name="Egas C."/>
        </authorList>
    </citation>
    <scope>NUCLEOTIDE SEQUENCE [LARGE SCALE GENOMIC DNA]</scope>
    <source>
        <strain evidence="9">F2-233</strain>
    </source>
</reference>
<comment type="function">
    <text evidence="7">Pyrophosphatase that catalyzes the hydrolysis of nucleoside triphosphates to their monophosphate derivatives, with a high preference for the non-canonical purine nucleotides XTP (xanthosine triphosphate), dITP (deoxyinosine triphosphate) and ITP. Seems to function as a house-cleaning enzyme that removes non-canonical purine nucleotides from the nucleotide pool, thus preventing their incorporation into DNA/RNA and avoiding chromosomal lesions.</text>
</comment>
<evidence type="ECO:0000256" key="4">
    <source>
        <dbReference type="ARBA" id="ARBA00022801"/>
    </source>
</evidence>
<evidence type="ECO:0000256" key="5">
    <source>
        <dbReference type="ARBA" id="ARBA00022842"/>
    </source>
</evidence>
<comment type="catalytic activity">
    <reaction evidence="7">
        <text>ITP + H2O = IMP + diphosphate + H(+)</text>
        <dbReference type="Rhea" id="RHEA:29399"/>
        <dbReference type="ChEBI" id="CHEBI:15377"/>
        <dbReference type="ChEBI" id="CHEBI:15378"/>
        <dbReference type="ChEBI" id="CHEBI:33019"/>
        <dbReference type="ChEBI" id="CHEBI:58053"/>
        <dbReference type="ChEBI" id="CHEBI:61402"/>
        <dbReference type="EC" id="3.6.1.66"/>
    </reaction>
</comment>
<dbReference type="GO" id="GO:0017111">
    <property type="term" value="F:ribonucleoside triphosphate phosphatase activity"/>
    <property type="evidence" value="ECO:0007669"/>
    <property type="project" value="InterPro"/>
</dbReference>
<dbReference type="GO" id="GO:0035870">
    <property type="term" value="F:dITP diphosphatase activity"/>
    <property type="evidence" value="ECO:0007669"/>
    <property type="project" value="UniProtKB-UniRule"/>
</dbReference>
<feature type="binding site" evidence="7">
    <location>
        <position position="66"/>
    </location>
    <ligand>
        <name>Mg(2+)</name>
        <dbReference type="ChEBI" id="CHEBI:18420"/>
    </ligand>
</feature>
<feature type="binding site" evidence="7">
    <location>
        <begin position="141"/>
        <end position="144"/>
    </location>
    <ligand>
        <name>substrate</name>
    </ligand>
</feature>
<dbReference type="GO" id="GO:0036222">
    <property type="term" value="F:XTP diphosphatase activity"/>
    <property type="evidence" value="ECO:0007669"/>
    <property type="project" value="UniProtKB-UniRule"/>
</dbReference>
<dbReference type="PANTHER" id="PTHR11067:SF9">
    <property type="entry name" value="INOSINE TRIPHOSPHATE PYROPHOSPHATASE"/>
    <property type="match status" value="1"/>
</dbReference>
<keyword evidence="9" id="KW-1185">Reference proteome</keyword>
<dbReference type="Pfam" id="PF01725">
    <property type="entry name" value="Ham1p_like"/>
    <property type="match status" value="1"/>
</dbReference>
<sequence length="183" mass="19105">MKVRLASGNAHKLVELRRALPGWRIELLEAGDVPPETGATYVENARAKALFARAHAAPDEWVIGEDSGIEAAALGGMPGITSARWADDGVSRLLAELEGVADRRARYVCTIVALAPDGAETVVTGTLEGEISGPPRGDGGFGYDPIFVPAGHTRTVAELGDEWKAANSHRARAATALAAATGR</sequence>
<comment type="cofactor">
    <cofactor evidence="7">
        <name>Mg(2+)</name>
        <dbReference type="ChEBI" id="CHEBI:18420"/>
    </cofactor>
    <text evidence="7">Binds 1 Mg(2+) ion per subunit.</text>
</comment>
<dbReference type="GO" id="GO:0005829">
    <property type="term" value="C:cytosol"/>
    <property type="evidence" value="ECO:0007669"/>
    <property type="project" value="TreeGrafter"/>
</dbReference>
<evidence type="ECO:0000313" key="8">
    <source>
        <dbReference type="EMBL" id="RDI76025.1"/>
    </source>
</evidence>
<evidence type="ECO:0000256" key="7">
    <source>
        <dbReference type="HAMAP-Rule" id="MF_01405"/>
    </source>
</evidence>
<dbReference type="EMBL" id="QQZY01000001">
    <property type="protein sequence ID" value="RDI76025.1"/>
    <property type="molecule type" value="Genomic_DNA"/>
</dbReference>
<dbReference type="Proteomes" id="UP000254134">
    <property type="component" value="Unassembled WGS sequence"/>
</dbReference>
<comment type="subunit">
    <text evidence="7">Homodimer.</text>
</comment>
<keyword evidence="5 7" id="KW-0460">Magnesium</keyword>
<dbReference type="InterPro" id="IPR002637">
    <property type="entry name" value="RdgB/HAM1"/>
</dbReference>
<feature type="binding site" evidence="7">
    <location>
        <position position="164"/>
    </location>
    <ligand>
        <name>substrate</name>
    </ligand>
</feature>
<feature type="binding site" evidence="7">
    <location>
        <position position="67"/>
    </location>
    <ligand>
        <name>substrate</name>
    </ligand>
</feature>
<comment type="catalytic activity">
    <reaction evidence="7">
        <text>XTP + H2O = XMP + diphosphate + H(+)</text>
        <dbReference type="Rhea" id="RHEA:28610"/>
        <dbReference type="ChEBI" id="CHEBI:15377"/>
        <dbReference type="ChEBI" id="CHEBI:15378"/>
        <dbReference type="ChEBI" id="CHEBI:33019"/>
        <dbReference type="ChEBI" id="CHEBI:57464"/>
        <dbReference type="ChEBI" id="CHEBI:61314"/>
        <dbReference type="EC" id="3.6.1.66"/>
    </reaction>
</comment>
<accession>A0A7M2Z1T6</accession>
<gene>
    <name evidence="8" type="ORF">Gocc_0444</name>
</gene>
<dbReference type="Gene3D" id="3.90.950.10">
    <property type="match status" value="1"/>
</dbReference>
<proteinExistence type="inferred from homology"/>
<comment type="catalytic activity">
    <reaction evidence="7">
        <text>dITP + H2O = dIMP + diphosphate + H(+)</text>
        <dbReference type="Rhea" id="RHEA:28342"/>
        <dbReference type="ChEBI" id="CHEBI:15377"/>
        <dbReference type="ChEBI" id="CHEBI:15378"/>
        <dbReference type="ChEBI" id="CHEBI:33019"/>
        <dbReference type="ChEBI" id="CHEBI:61194"/>
        <dbReference type="ChEBI" id="CHEBI:61382"/>
        <dbReference type="EC" id="3.6.1.66"/>
    </reaction>
</comment>
<name>A0A7M2Z1T6_9ACTN</name>
<organism evidence="8 9">
    <name type="scientific">Gaiella occulta</name>
    <dbReference type="NCBI Taxonomy" id="1002870"/>
    <lineage>
        <taxon>Bacteria</taxon>
        <taxon>Bacillati</taxon>
        <taxon>Actinomycetota</taxon>
        <taxon>Thermoleophilia</taxon>
        <taxon>Gaiellales</taxon>
        <taxon>Gaiellaceae</taxon>
        <taxon>Gaiella</taxon>
    </lineage>
</organism>
<dbReference type="GO" id="GO:0009117">
    <property type="term" value="P:nucleotide metabolic process"/>
    <property type="evidence" value="ECO:0007669"/>
    <property type="project" value="UniProtKB-KW"/>
</dbReference>
<keyword evidence="4 7" id="KW-0378">Hydrolase</keyword>
<comment type="caution">
    <text evidence="8">The sequence shown here is derived from an EMBL/GenBank/DDBJ whole genome shotgun (WGS) entry which is preliminary data.</text>
</comment>
<evidence type="ECO:0000256" key="6">
    <source>
        <dbReference type="ARBA" id="ARBA00023080"/>
    </source>
</evidence>
<evidence type="ECO:0000256" key="3">
    <source>
        <dbReference type="ARBA" id="ARBA00022741"/>
    </source>
</evidence>
<dbReference type="CDD" id="cd00515">
    <property type="entry name" value="HAM1"/>
    <property type="match status" value="1"/>
</dbReference>
<evidence type="ECO:0000256" key="2">
    <source>
        <dbReference type="ARBA" id="ARBA00022723"/>
    </source>
</evidence>
<dbReference type="GO" id="GO:0036220">
    <property type="term" value="F:ITP diphosphatase activity"/>
    <property type="evidence" value="ECO:0007669"/>
    <property type="project" value="UniProtKB-UniRule"/>
</dbReference>
<dbReference type="RefSeq" id="WP_220150395.1">
    <property type="nucleotide sequence ID" value="NZ_QQZY01000001.1"/>
</dbReference>
<comment type="similarity">
    <text evidence="1 7">Belongs to the HAM1 NTPase family.</text>
</comment>
<evidence type="ECO:0000256" key="1">
    <source>
        <dbReference type="ARBA" id="ARBA00008023"/>
    </source>
</evidence>
<dbReference type="GO" id="GO:0046872">
    <property type="term" value="F:metal ion binding"/>
    <property type="evidence" value="ECO:0007669"/>
    <property type="project" value="UniProtKB-KW"/>
</dbReference>
<reference evidence="8 9" key="1">
    <citation type="submission" date="2018-07" db="EMBL/GenBank/DDBJ databases">
        <title>High-quality-draft genome sequence of Gaiella occulta.</title>
        <authorList>
            <person name="Severino R."/>
            <person name="Froufe H.J.C."/>
            <person name="Rainey F.A."/>
            <person name="Barroso C."/>
            <person name="Albuquerque L."/>
            <person name="Lobo-Da-Cunha A."/>
            <person name="Da Costa M.S."/>
            <person name="Egas C."/>
        </authorList>
    </citation>
    <scope>NUCLEOTIDE SEQUENCE [LARGE SCALE GENOMIC DNA]</scope>
    <source>
        <strain evidence="8 9">F2-233</strain>
    </source>
</reference>
<feature type="binding site" evidence="7">
    <location>
        <begin position="7"/>
        <end position="12"/>
    </location>
    <ligand>
        <name>substrate</name>
    </ligand>
</feature>